<dbReference type="Pfam" id="PF00581">
    <property type="entry name" value="Rhodanese"/>
    <property type="match status" value="1"/>
</dbReference>
<reference evidence="2 3" key="1">
    <citation type="submission" date="2016-10" db="EMBL/GenBank/DDBJ databases">
        <authorList>
            <person name="de Groot N.N."/>
        </authorList>
    </citation>
    <scope>NUCLEOTIDE SEQUENCE [LARGE SCALE GENOMIC DNA]</scope>
    <source>
        <strain evidence="2 3">DSM 44215</strain>
    </source>
</reference>
<dbReference type="CDD" id="cd00158">
    <property type="entry name" value="RHOD"/>
    <property type="match status" value="1"/>
</dbReference>
<name>A0A1H2KSE1_9ACTN</name>
<dbReference type="SMART" id="SM00450">
    <property type="entry name" value="RHOD"/>
    <property type="match status" value="1"/>
</dbReference>
<dbReference type="Gene3D" id="3.40.250.10">
    <property type="entry name" value="Rhodanese-like domain"/>
    <property type="match status" value="1"/>
</dbReference>
<protein>
    <submittedName>
        <fullName evidence="2">Rhodanese-related sulfurtransferase</fullName>
    </submittedName>
</protein>
<accession>A0A1H2KSE1</accession>
<dbReference type="InterPro" id="IPR036873">
    <property type="entry name" value="Rhodanese-like_dom_sf"/>
</dbReference>
<dbReference type="InterPro" id="IPR050229">
    <property type="entry name" value="GlpE_sulfurtransferase"/>
</dbReference>
<dbReference type="PANTHER" id="PTHR43031:SF17">
    <property type="entry name" value="SULFURTRANSFERASE YTWF-RELATED"/>
    <property type="match status" value="1"/>
</dbReference>
<dbReference type="PANTHER" id="PTHR43031">
    <property type="entry name" value="FAD-DEPENDENT OXIDOREDUCTASE"/>
    <property type="match status" value="1"/>
</dbReference>
<dbReference type="InterPro" id="IPR001763">
    <property type="entry name" value="Rhodanese-like_dom"/>
</dbReference>
<dbReference type="SUPFAM" id="SSF52821">
    <property type="entry name" value="Rhodanese/Cell cycle control phosphatase"/>
    <property type="match status" value="1"/>
</dbReference>
<gene>
    <name evidence="2" type="ORF">SAMN04488548_1343626</name>
</gene>
<dbReference type="Proteomes" id="UP000183180">
    <property type="component" value="Unassembled WGS sequence"/>
</dbReference>
<dbReference type="AlphaFoldDB" id="A0A1H2KSE1"/>
<evidence type="ECO:0000313" key="2">
    <source>
        <dbReference type="EMBL" id="SDU71562.1"/>
    </source>
</evidence>
<evidence type="ECO:0000313" key="3">
    <source>
        <dbReference type="Proteomes" id="UP000183180"/>
    </source>
</evidence>
<keyword evidence="2" id="KW-0808">Transferase</keyword>
<dbReference type="EMBL" id="FNLM01000034">
    <property type="protein sequence ID" value="SDU71562.1"/>
    <property type="molecule type" value="Genomic_DNA"/>
</dbReference>
<sequence length="152" mass="16570">MLNVEFTTLLRMSGEMTWHALRRDCATMEIVTMGDITQVPVTDLPNDFTATADAVMLDVREDDEWANGHIRGAVHIPMGEIPGRLGEIDPDADLYVVCHSSGRSMRVLQYLAQVGYDGICVRGGMLAWQENGKPVEYGAADVQGSGGSDALR</sequence>
<dbReference type="GO" id="GO:0016740">
    <property type="term" value="F:transferase activity"/>
    <property type="evidence" value="ECO:0007669"/>
    <property type="project" value="UniProtKB-KW"/>
</dbReference>
<dbReference type="STRING" id="158898.SAMN04488548_1343626"/>
<dbReference type="PROSITE" id="PS50206">
    <property type="entry name" value="RHODANESE_3"/>
    <property type="match status" value="1"/>
</dbReference>
<proteinExistence type="predicted"/>
<organism evidence="2 3">
    <name type="scientific">Gordonia westfalica</name>
    <dbReference type="NCBI Taxonomy" id="158898"/>
    <lineage>
        <taxon>Bacteria</taxon>
        <taxon>Bacillati</taxon>
        <taxon>Actinomycetota</taxon>
        <taxon>Actinomycetes</taxon>
        <taxon>Mycobacteriales</taxon>
        <taxon>Gordoniaceae</taxon>
        <taxon>Gordonia</taxon>
    </lineage>
</organism>
<evidence type="ECO:0000259" key="1">
    <source>
        <dbReference type="PROSITE" id="PS50206"/>
    </source>
</evidence>
<feature type="domain" description="Rhodanese" evidence="1">
    <location>
        <begin position="50"/>
        <end position="137"/>
    </location>
</feature>